<evidence type="ECO:0000313" key="7">
    <source>
        <dbReference type="EMBL" id="MFC3491538.1"/>
    </source>
</evidence>
<dbReference type="SUPFAM" id="SSF48498">
    <property type="entry name" value="Tetracyclin repressor-like, C-terminal domain"/>
    <property type="match status" value="1"/>
</dbReference>
<dbReference type="Gene3D" id="1.10.10.10">
    <property type="entry name" value="Winged helix-like DNA-binding domain superfamily/Winged helix DNA-binding domain"/>
    <property type="match status" value="1"/>
</dbReference>
<dbReference type="InterPro" id="IPR004111">
    <property type="entry name" value="Repressor_TetR_C"/>
</dbReference>
<dbReference type="InterPro" id="IPR000524">
    <property type="entry name" value="Tscrpt_reg_HTH_GntR"/>
</dbReference>
<evidence type="ECO:0000256" key="4">
    <source>
        <dbReference type="PROSITE-ProRule" id="PRU00335"/>
    </source>
</evidence>
<keyword evidence="1" id="KW-0805">Transcription regulation</keyword>
<evidence type="ECO:0000256" key="1">
    <source>
        <dbReference type="ARBA" id="ARBA00023015"/>
    </source>
</evidence>
<name>A0ABV7PX39_9ACTN</name>
<protein>
    <submittedName>
        <fullName evidence="7">GntR family transcriptional regulator</fullName>
    </submittedName>
</protein>
<sequence length="632" mass="68009">MAESIAPPYVRIAAELSRRIADRELTPGDKVPSTRQVAQEFGVALATATKALDVLRAEGLVITRPRSGTVVAPRRAAKSGEAAELTRERVLAEAIEIADGEGLAAVSMRAVASRCGVAPMSLYRFVEDKDELVLAMADTVYGSAAFERDASAPWRSQVESLTRELWRLHRAHPWLGRTQPLTRPLPLPSIIRLGDRLLGALEPLGLPPKQHMNVHVLLFSHVVGLAANFEAEDEAVSETGLSSEEWTDLQYLPRTGDAAFMGDMPHFAELFGALGALPDGYDLDLDELFELGLGLFLDGLENVAQRTARRPELYRSITAQESGAPMSDLHVVLGATGAIGKAVIAELTVRGHEVRAVSRHAEGPQSLSADITTAEGAIAACAGATVVYQCAQPPYAQWTEEFVGLTDTVLTGVEKAGARLVMADNLYMYGPVEGPLTEELPYAATFPKGRARARVAELILNAHKDGRIRASLGRASDYFGPGGVNTILGPTIFAAAAAGRTARWVGEMDEPHTVAYLPDLAAGLVTLGEHPKADGYAWHLPAGPPVTGDEFLALVWKAAGGKPKSAGLSRGMQRLIGAFNPVVKELGETWYQRDRPWVVDDTAFRAAFPQHVKVTPHEQAIAETLAWFKRQA</sequence>
<dbReference type="InterPro" id="IPR001647">
    <property type="entry name" value="HTH_TetR"/>
</dbReference>
<dbReference type="RefSeq" id="WP_387970501.1">
    <property type="nucleotide sequence ID" value="NZ_JBHRWO010000004.1"/>
</dbReference>
<reference evidence="8" key="1">
    <citation type="journal article" date="2019" name="Int. J. Syst. Evol. Microbiol.">
        <title>The Global Catalogue of Microorganisms (GCM) 10K type strain sequencing project: providing services to taxonomists for standard genome sequencing and annotation.</title>
        <authorList>
            <consortium name="The Broad Institute Genomics Platform"/>
            <consortium name="The Broad Institute Genome Sequencing Center for Infectious Disease"/>
            <person name="Wu L."/>
            <person name="Ma J."/>
        </authorList>
    </citation>
    <scope>NUCLEOTIDE SEQUENCE [LARGE SCALE GENOMIC DNA]</scope>
    <source>
        <strain evidence="8">CGMCC 4.7396</strain>
    </source>
</reference>
<keyword evidence="3" id="KW-0804">Transcription</keyword>
<dbReference type="InterPro" id="IPR036291">
    <property type="entry name" value="NAD(P)-bd_dom_sf"/>
</dbReference>
<keyword evidence="2 4" id="KW-0238">DNA-binding</keyword>
<feature type="domain" description="HTH gntR-type" evidence="5">
    <location>
        <begin position="6"/>
        <end position="74"/>
    </location>
</feature>
<dbReference type="InterPro" id="IPR036271">
    <property type="entry name" value="Tet_transcr_reg_TetR-rel_C_sf"/>
</dbReference>
<dbReference type="Pfam" id="PF02909">
    <property type="entry name" value="TetR_C_1"/>
    <property type="match status" value="1"/>
</dbReference>
<comment type="caution">
    <text evidence="7">The sequence shown here is derived from an EMBL/GenBank/DDBJ whole genome shotgun (WGS) entry which is preliminary data.</text>
</comment>
<dbReference type="SUPFAM" id="SSF46785">
    <property type="entry name" value="Winged helix' DNA-binding domain"/>
    <property type="match status" value="1"/>
</dbReference>
<accession>A0ABV7PX39</accession>
<feature type="DNA-binding region" description="H-T-H motif" evidence="4">
    <location>
        <begin position="107"/>
        <end position="126"/>
    </location>
</feature>
<evidence type="ECO:0000259" key="5">
    <source>
        <dbReference type="PROSITE" id="PS50949"/>
    </source>
</evidence>
<dbReference type="SUPFAM" id="SSF51735">
    <property type="entry name" value="NAD(P)-binding Rossmann-fold domains"/>
    <property type="match status" value="1"/>
</dbReference>
<dbReference type="SMART" id="SM00345">
    <property type="entry name" value="HTH_GNTR"/>
    <property type="match status" value="1"/>
</dbReference>
<dbReference type="InterPro" id="IPR036390">
    <property type="entry name" value="WH_DNA-bd_sf"/>
</dbReference>
<dbReference type="SUPFAM" id="SSF46689">
    <property type="entry name" value="Homeodomain-like"/>
    <property type="match status" value="1"/>
</dbReference>
<evidence type="ECO:0000256" key="2">
    <source>
        <dbReference type="ARBA" id="ARBA00023125"/>
    </source>
</evidence>
<dbReference type="Proteomes" id="UP001595712">
    <property type="component" value="Unassembled WGS sequence"/>
</dbReference>
<dbReference type="Gene3D" id="1.10.357.10">
    <property type="entry name" value="Tetracycline Repressor, domain 2"/>
    <property type="match status" value="1"/>
</dbReference>
<dbReference type="Gene3D" id="1.10.10.60">
    <property type="entry name" value="Homeodomain-like"/>
    <property type="match status" value="1"/>
</dbReference>
<dbReference type="InterPro" id="IPR009057">
    <property type="entry name" value="Homeodomain-like_sf"/>
</dbReference>
<proteinExistence type="predicted"/>
<dbReference type="PANTHER" id="PTHR44846:SF17">
    <property type="entry name" value="GNTR-FAMILY TRANSCRIPTIONAL REGULATOR"/>
    <property type="match status" value="1"/>
</dbReference>
<evidence type="ECO:0000256" key="3">
    <source>
        <dbReference type="ARBA" id="ARBA00023163"/>
    </source>
</evidence>
<dbReference type="Gene3D" id="3.40.50.720">
    <property type="entry name" value="NAD(P)-binding Rossmann-like Domain"/>
    <property type="match status" value="1"/>
</dbReference>
<dbReference type="InterPro" id="IPR001509">
    <property type="entry name" value="Epimerase_deHydtase"/>
</dbReference>
<dbReference type="Pfam" id="PF00440">
    <property type="entry name" value="TetR_N"/>
    <property type="match status" value="1"/>
</dbReference>
<keyword evidence="8" id="KW-1185">Reference proteome</keyword>
<dbReference type="Pfam" id="PF00392">
    <property type="entry name" value="GntR"/>
    <property type="match status" value="1"/>
</dbReference>
<dbReference type="InterPro" id="IPR036388">
    <property type="entry name" value="WH-like_DNA-bd_sf"/>
</dbReference>
<evidence type="ECO:0000313" key="8">
    <source>
        <dbReference type="Proteomes" id="UP001595712"/>
    </source>
</evidence>
<dbReference type="EMBL" id="JBHRWO010000004">
    <property type="protein sequence ID" value="MFC3491538.1"/>
    <property type="molecule type" value="Genomic_DNA"/>
</dbReference>
<dbReference type="PROSITE" id="PS50949">
    <property type="entry name" value="HTH_GNTR"/>
    <property type="match status" value="1"/>
</dbReference>
<feature type="domain" description="HTH tetR-type" evidence="6">
    <location>
        <begin position="84"/>
        <end position="144"/>
    </location>
</feature>
<dbReference type="Pfam" id="PF01370">
    <property type="entry name" value="Epimerase"/>
    <property type="match status" value="1"/>
</dbReference>
<dbReference type="PROSITE" id="PS50977">
    <property type="entry name" value="HTH_TETR_2"/>
    <property type="match status" value="1"/>
</dbReference>
<organism evidence="7 8">
    <name type="scientific">Glycomyces rhizosphaerae</name>
    <dbReference type="NCBI Taxonomy" id="2054422"/>
    <lineage>
        <taxon>Bacteria</taxon>
        <taxon>Bacillati</taxon>
        <taxon>Actinomycetota</taxon>
        <taxon>Actinomycetes</taxon>
        <taxon>Glycomycetales</taxon>
        <taxon>Glycomycetaceae</taxon>
        <taxon>Glycomyces</taxon>
    </lineage>
</organism>
<dbReference type="InterPro" id="IPR050679">
    <property type="entry name" value="Bact_HTH_transcr_reg"/>
</dbReference>
<gene>
    <name evidence="7" type="ORF">ACFO8M_03435</name>
</gene>
<dbReference type="PANTHER" id="PTHR44846">
    <property type="entry name" value="MANNOSYL-D-GLYCERATE TRANSPORT/METABOLISM SYSTEM REPRESSOR MNGR-RELATED"/>
    <property type="match status" value="1"/>
</dbReference>
<evidence type="ECO:0000259" key="6">
    <source>
        <dbReference type="PROSITE" id="PS50977"/>
    </source>
</evidence>
<dbReference type="CDD" id="cd07377">
    <property type="entry name" value="WHTH_GntR"/>
    <property type="match status" value="1"/>
</dbReference>